<evidence type="ECO:0000313" key="3">
    <source>
        <dbReference type="Proteomes" id="UP000518752"/>
    </source>
</evidence>
<comment type="caution">
    <text evidence="2">The sequence shown here is derived from an EMBL/GenBank/DDBJ whole genome shotgun (WGS) entry which is preliminary data.</text>
</comment>
<keyword evidence="3" id="KW-1185">Reference proteome</keyword>
<organism evidence="2 3">
    <name type="scientific">Collybiopsis confluens</name>
    <dbReference type="NCBI Taxonomy" id="2823264"/>
    <lineage>
        <taxon>Eukaryota</taxon>
        <taxon>Fungi</taxon>
        <taxon>Dikarya</taxon>
        <taxon>Basidiomycota</taxon>
        <taxon>Agaricomycotina</taxon>
        <taxon>Agaricomycetes</taxon>
        <taxon>Agaricomycetidae</taxon>
        <taxon>Agaricales</taxon>
        <taxon>Marasmiineae</taxon>
        <taxon>Omphalotaceae</taxon>
        <taxon>Collybiopsis</taxon>
    </lineage>
</organism>
<reference evidence="2 3" key="1">
    <citation type="journal article" date="2020" name="ISME J.">
        <title>Uncovering the hidden diversity of litter-decomposition mechanisms in mushroom-forming fungi.</title>
        <authorList>
            <person name="Floudas D."/>
            <person name="Bentzer J."/>
            <person name="Ahren D."/>
            <person name="Johansson T."/>
            <person name="Persson P."/>
            <person name="Tunlid A."/>
        </authorList>
    </citation>
    <scope>NUCLEOTIDE SEQUENCE [LARGE SCALE GENOMIC DNA]</scope>
    <source>
        <strain evidence="2 3">CBS 406.79</strain>
    </source>
</reference>
<sequence length="64" mass="6118">MFLVVGPTGTKTAALSTPSTSSVTEGVSTSAAVTDSASAVSQALVSSSPAVFSPTTSASPSPSR</sequence>
<proteinExistence type="predicted"/>
<evidence type="ECO:0000313" key="2">
    <source>
        <dbReference type="EMBL" id="KAF5382355.1"/>
    </source>
</evidence>
<evidence type="ECO:0000256" key="1">
    <source>
        <dbReference type="SAM" id="MobiDB-lite"/>
    </source>
</evidence>
<name>A0A8H5M5U6_9AGAR</name>
<dbReference type="OrthoDB" id="48057at2759"/>
<feature type="compositionally biased region" description="Low complexity" evidence="1">
    <location>
        <begin position="16"/>
        <end position="25"/>
    </location>
</feature>
<feature type="region of interest" description="Disordered" evidence="1">
    <location>
        <begin position="1"/>
        <end position="25"/>
    </location>
</feature>
<accession>A0A8H5M5U6</accession>
<dbReference type="Proteomes" id="UP000518752">
    <property type="component" value="Unassembled WGS sequence"/>
</dbReference>
<dbReference type="AlphaFoldDB" id="A0A8H5M5U6"/>
<dbReference type="EMBL" id="JAACJN010000052">
    <property type="protein sequence ID" value="KAF5382355.1"/>
    <property type="molecule type" value="Genomic_DNA"/>
</dbReference>
<gene>
    <name evidence="2" type="ORF">D9757_012716</name>
</gene>
<protein>
    <submittedName>
        <fullName evidence="2">Uncharacterized protein</fullName>
    </submittedName>
</protein>